<dbReference type="InterPro" id="IPR017853">
    <property type="entry name" value="GH"/>
</dbReference>
<dbReference type="Gene3D" id="1.20.58.80">
    <property type="entry name" value="Phosphotransferase system, lactose/cellobiose-type IIA subunit"/>
    <property type="match status" value="1"/>
</dbReference>
<dbReference type="Pfam" id="PF11896">
    <property type="entry name" value="GlgE_dom_N_S"/>
    <property type="match status" value="1"/>
</dbReference>
<evidence type="ECO:0000256" key="3">
    <source>
        <dbReference type="ARBA" id="ARBA00022679"/>
    </source>
</evidence>
<evidence type="ECO:0000256" key="6">
    <source>
        <dbReference type="HAMAP-Rule" id="MF_02124"/>
    </source>
</evidence>
<evidence type="ECO:0000256" key="5">
    <source>
        <dbReference type="ARBA" id="ARBA00048735"/>
    </source>
</evidence>
<sequence length="654" mass="76381">MISKTIQGQQRVIIENISPQLDAGRYAIKAFEGDTIKVEADIFLDGHDQLAAKLLYKFSTDEDWIETNMNFVNNDHFEASFQVSKNGFYTYTIQAWVDNAATWHHEIDMKIKDGQHVNIELLVGANIIEKMMKIASKEDKVELKAIANLFKDSNTYNEAIAFIYNHKLHEWIEQYPDRQHATIHRHLKVWVDREKAAFSAWYSMFPRSASVKKGQHGTFKDVEENVLPRLKSLGFDVLYIPPIHPIGKQFRKGKNNSTTCHEGEPGVPYGIGSELGGHTSILPELGTLDDLKHLIGACKEMGIELAMDLAIQCSPDHPWAKEHPEWFKIRPDGTIQYAENPPKKYQDIYPINFETENWKELWEELKSIIMTWADWGVRILRIDNPHTKPFAFWEWIIAEVQAVHPDMIFLAEAFTKPKVMAELAKLGYTQSYTYYTWRNSKAELIGYMNELTQTEQKQYMRPNFWTNTHDILPWILQSGLEPLFIIRYFMAATLSSNYGIFGPVFEYMISEANPNKEEYKNSEKYEIKHWNWEMENKLTYIIRQTNHARIENSALQRTNNITFCDIQNDQILAYLKTHSNGNRILCIVNLDGHNRQGGTVRIPLHLIQKYPDQEYIVHDLITGAKYVWRGEYNYIDLDPHVMPMHLFRIEDLYY</sequence>
<reference evidence="8 9" key="1">
    <citation type="submission" date="2023-12" db="EMBL/GenBank/DDBJ databases">
        <title>Novel species of the genus Arcicella isolated from rivers.</title>
        <authorList>
            <person name="Lu H."/>
        </authorList>
    </citation>
    <scope>NUCLEOTIDE SEQUENCE [LARGE SCALE GENOMIC DNA]</scope>
    <source>
        <strain evidence="8 9">LMG 21963</strain>
    </source>
</reference>
<feature type="binding site" evidence="6">
    <location>
        <position position="252"/>
    </location>
    <ligand>
        <name>alpha-maltose 1-phosphate</name>
        <dbReference type="ChEBI" id="CHEBI:63576"/>
    </ligand>
</feature>
<comment type="caution">
    <text evidence="8">The sequence shown here is derived from an EMBL/GenBank/DDBJ whole genome shotgun (WGS) entry which is preliminary data.</text>
</comment>
<dbReference type="Pfam" id="PF21702">
    <property type="entry name" value="GLGE_C"/>
    <property type="match status" value="1"/>
</dbReference>
<comment type="function">
    <text evidence="6">Maltosyltransferase that uses maltose 1-phosphate (M1P) as the sugar donor to elongate linear or branched alpha-(1-&gt;4)-glucans. Is involved in a branched alpha-glucan biosynthetic pathway from trehalose, together with TreS, Mak and GlgB.</text>
</comment>
<dbReference type="Gene3D" id="3.20.20.80">
    <property type="entry name" value="Glycosidases"/>
    <property type="match status" value="1"/>
</dbReference>
<evidence type="ECO:0000256" key="4">
    <source>
        <dbReference type="ARBA" id="ARBA00023277"/>
    </source>
</evidence>
<feature type="binding site" evidence="6">
    <location>
        <position position="347"/>
    </location>
    <ligand>
        <name>alpha-maltose 1-phosphate</name>
        <dbReference type="ChEBI" id="CHEBI:63576"/>
    </ligand>
</feature>
<dbReference type="PANTHER" id="PTHR47786:SF2">
    <property type="entry name" value="GLYCOSYL HYDROLASE FAMILY 13 CATALYTIC DOMAIN-CONTAINING PROTEIN"/>
    <property type="match status" value="1"/>
</dbReference>
<dbReference type="Pfam" id="PF00128">
    <property type="entry name" value="Alpha-amylase"/>
    <property type="match status" value="1"/>
</dbReference>
<dbReference type="InterPro" id="IPR013780">
    <property type="entry name" value="Glyco_hydro_b"/>
</dbReference>
<dbReference type="InterPro" id="IPR021828">
    <property type="entry name" value="GlgE_dom_N/S"/>
</dbReference>
<evidence type="ECO:0000313" key="9">
    <source>
        <dbReference type="Proteomes" id="UP001304671"/>
    </source>
</evidence>
<dbReference type="InterPro" id="IPR026585">
    <property type="entry name" value="GlgE"/>
</dbReference>
<feature type="active site" description="Nucleophile" evidence="6">
    <location>
        <position position="383"/>
    </location>
</feature>
<dbReference type="SUPFAM" id="SSF51011">
    <property type="entry name" value="Glycosyl hydrolase domain"/>
    <property type="match status" value="1"/>
</dbReference>
<dbReference type="HAMAP" id="MF_02124">
    <property type="entry name" value="GlgE"/>
    <property type="match status" value="1"/>
</dbReference>
<dbReference type="InterPro" id="IPR013783">
    <property type="entry name" value="Ig-like_fold"/>
</dbReference>
<dbReference type="EC" id="2.4.99.16" evidence="6"/>
<keyword evidence="2 6" id="KW-0328">Glycosyltransferase</keyword>
<dbReference type="RefSeq" id="WP_323253230.1">
    <property type="nucleotide sequence ID" value="NZ_JAYFUL010000060.1"/>
</dbReference>
<feature type="site" description="Transition state stabilizer" evidence="6">
    <location>
        <position position="470"/>
    </location>
</feature>
<keyword evidence="9" id="KW-1185">Reference proteome</keyword>
<dbReference type="Gene3D" id="2.60.40.10">
    <property type="entry name" value="Immunoglobulins"/>
    <property type="match status" value="1"/>
</dbReference>
<proteinExistence type="inferred from homology"/>
<dbReference type="EMBL" id="JAYFUL010000060">
    <property type="protein sequence ID" value="MEA5260580.1"/>
    <property type="molecule type" value="Genomic_DNA"/>
</dbReference>
<comment type="similarity">
    <text evidence="6">Belongs to the glycosyl hydrolase 13 family. GlgE subfamily.</text>
</comment>
<dbReference type="CDD" id="cd11344">
    <property type="entry name" value="AmyAc_GlgE_like"/>
    <property type="match status" value="1"/>
</dbReference>
<feature type="binding site" evidence="6">
    <location>
        <position position="384"/>
    </location>
    <ligand>
        <name>alpha-maltose 1-phosphate</name>
        <dbReference type="ChEBI" id="CHEBI:63576"/>
    </ligand>
</feature>
<keyword evidence="4 6" id="KW-0119">Carbohydrate metabolism</keyword>
<comment type="catalytic activity">
    <reaction evidence="5 6">
        <text>alpha-maltose 1-phosphate + [(1-&gt;4)-alpha-D-glucosyl](n) = [(1-&gt;4)-alpha-D-glucosyl](n+2) + phosphate</text>
        <dbReference type="Rhea" id="RHEA:42692"/>
        <dbReference type="Rhea" id="RHEA-COMP:9584"/>
        <dbReference type="Rhea" id="RHEA-COMP:10183"/>
        <dbReference type="ChEBI" id="CHEBI:15444"/>
        <dbReference type="ChEBI" id="CHEBI:43474"/>
        <dbReference type="ChEBI" id="CHEBI:63576"/>
        <dbReference type="EC" id="2.4.99.16"/>
    </reaction>
</comment>
<dbReference type="Gene3D" id="2.60.40.1180">
    <property type="entry name" value="Golgi alpha-mannosidase II"/>
    <property type="match status" value="1"/>
</dbReference>
<dbReference type="PANTHER" id="PTHR47786">
    <property type="entry name" value="ALPHA-1,4-GLUCAN:MALTOSE-1-PHOSPHATE MALTOSYLTRANSFERASE"/>
    <property type="match status" value="1"/>
</dbReference>
<feature type="binding site" evidence="6">
    <location>
        <position position="312"/>
    </location>
    <ligand>
        <name>alpha-maltose 1-phosphate</name>
        <dbReference type="ChEBI" id="CHEBI:63576"/>
    </ligand>
</feature>
<evidence type="ECO:0000259" key="7">
    <source>
        <dbReference type="SMART" id="SM00642"/>
    </source>
</evidence>
<name>A0ABU5QTZ3_9BACT</name>
<protein>
    <recommendedName>
        <fullName evidence="6">Alpha-1,4-glucan:maltose-1-phosphate maltosyltransferase</fullName>
        <shortName evidence="6">GMPMT</shortName>
        <ecNumber evidence="6">2.4.99.16</ecNumber>
    </recommendedName>
    <alternativeName>
        <fullName evidence="6">(1-&gt;4)-alpha-D-glucan:maltose-1-phosphate alpha-D-maltosyltransferase</fullName>
    </alternativeName>
</protein>
<dbReference type="InterPro" id="IPR049171">
    <property type="entry name" value="GLGE_C"/>
</dbReference>
<feature type="binding site" evidence="6">
    <location>
        <begin position="524"/>
        <end position="525"/>
    </location>
    <ligand>
        <name>alpha-maltose 1-phosphate</name>
        <dbReference type="ChEBI" id="CHEBI:63576"/>
    </ligand>
</feature>
<accession>A0ABU5QTZ3</accession>
<gene>
    <name evidence="6" type="primary">glgE</name>
    <name evidence="8" type="ORF">VB264_22475</name>
</gene>
<evidence type="ECO:0000256" key="2">
    <source>
        <dbReference type="ARBA" id="ARBA00022676"/>
    </source>
</evidence>
<dbReference type="SUPFAM" id="SSF51445">
    <property type="entry name" value="(Trans)glycosidases"/>
    <property type="match status" value="1"/>
</dbReference>
<comment type="subunit">
    <text evidence="1 6">Homodimer.</text>
</comment>
<evidence type="ECO:0000313" key="8">
    <source>
        <dbReference type="EMBL" id="MEA5260580.1"/>
    </source>
</evidence>
<organism evidence="8 9">
    <name type="scientific">Arcicella aquatica</name>
    <dbReference type="NCBI Taxonomy" id="217141"/>
    <lineage>
        <taxon>Bacteria</taxon>
        <taxon>Pseudomonadati</taxon>
        <taxon>Bacteroidota</taxon>
        <taxon>Cytophagia</taxon>
        <taxon>Cytophagales</taxon>
        <taxon>Flectobacillaceae</taxon>
        <taxon>Arcicella</taxon>
    </lineage>
</organism>
<dbReference type="SMART" id="SM00642">
    <property type="entry name" value="Aamy"/>
    <property type="match status" value="1"/>
</dbReference>
<dbReference type="InterPro" id="IPR006047">
    <property type="entry name" value="GH13_cat_dom"/>
</dbReference>
<dbReference type="Proteomes" id="UP001304671">
    <property type="component" value="Unassembled WGS sequence"/>
</dbReference>
<keyword evidence="3 6" id="KW-0808">Transferase</keyword>
<feature type="active site" description="Proton donor" evidence="6">
    <location>
        <position position="412"/>
    </location>
</feature>
<feature type="domain" description="Glycosyl hydrolase family 13 catalytic" evidence="7">
    <location>
        <begin position="203"/>
        <end position="549"/>
    </location>
</feature>
<evidence type="ECO:0000256" key="1">
    <source>
        <dbReference type="ARBA" id="ARBA00011738"/>
    </source>
</evidence>